<proteinExistence type="predicted"/>
<evidence type="ECO:0000313" key="2">
    <source>
        <dbReference type="EMBL" id="KIW17495.1"/>
    </source>
</evidence>
<feature type="region of interest" description="Disordered" evidence="1">
    <location>
        <begin position="325"/>
        <end position="391"/>
    </location>
</feature>
<feature type="region of interest" description="Disordered" evidence="1">
    <location>
        <begin position="115"/>
        <end position="136"/>
    </location>
</feature>
<evidence type="ECO:0000256" key="1">
    <source>
        <dbReference type="SAM" id="MobiDB-lite"/>
    </source>
</evidence>
<dbReference type="OrthoDB" id="10455906at2759"/>
<accession>A0A0D2BFY3</accession>
<feature type="region of interest" description="Disordered" evidence="1">
    <location>
        <begin position="184"/>
        <end position="292"/>
    </location>
</feature>
<dbReference type="Proteomes" id="UP000053328">
    <property type="component" value="Unassembled WGS sequence"/>
</dbReference>
<reference evidence="2 3" key="1">
    <citation type="submission" date="2015-01" db="EMBL/GenBank/DDBJ databases">
        <title>The Genome Sequence of Exophiala spinifera CBS89968.</title>
        <authorList>
            <consortium name="The Broad Institute Genomics Platform"/>
            <person name="Cuomo C."/>
            <person name="de Hoog S."/>
            <person name="Gorbushina A."/>
            <person name="Stielow B."/>
            <person name="Teixiera M."/>
            <person name="Abouelleil A."/>
            <person name="Chapman S.B."/>
            <person name="Priest M."/>
            <person name="Young S.K."/>
            <person name="Wortman J."/>
            <person name="Nusbaum C."/>
            <person name="Birren B."/>
        </authorList>
    </citation>
    <scope>NUCLEOTIDE SEQUENCE [LARGE SCALE GENOMIC DNA]</scope>
    <source>
        <strain evidence="2 3">CBS 89968</strain>
    </source>
</reference>
<dbReference type="HOGENOM" id="CLU_655578_0_0_1"/>
<gene>
    <name evidence="2" type="ORF">PV08_04689</name>
</gene>
<name>A0A0D2BFY3_9EURO</name>
<sequence>MQPSTEEFGMSLYERTQKAKKDLHKRNMAEHLAIATTYVRNPPDTDVLRLSFVSPSLLEPSDDLQLWQVHLANTNGGHQPEPLEGTYRSAVDMLKFDIEHGGKTIRELYHKNVLKNKPSRKPKSSKAKSKVSKEQARKEYLAQLKLEAEARLDARLTKNTIQEIDRINERRNSDGARTLTLKRKLSSESLNSSDSIKRQRTGSIQPITNMNKPDHEGETKRQKSDTPEKVAVAAPNDTQVVGGDKSNIHKQPSPIKAAAPANKRKRTYDDYDDNENGEPARNNVPAPKRIRGDHNGRLKAVKTPLAKQSETPSAISGAVEPFATGVPNKLTTPTAVAKPGPSNTAPKPKSTGTLASDQEGHKTGDNFVLKGGDQLRNKYKKKPLPPMMTKIGSVPKVYKPVFKSKKLLGLGDATPPPSP</sequence>
<dbReference type="AlphaFoldDB" id="A0A0D2BFY3"/>
<dbReference type="EMBL" id="KN847494">
    <property type="protein sequence ID" value="KIW17495.1"/>
    <property type="molecule type" value="Genomic_DNA"/>
</dbReference>
<evidence type="ECO:0000313" key="3">
    <source>
        <dbReference type="Proteomes" id="UP000053328"/>
    </source>
</evidence>
<dbReference type="RefSeq" id="XP_016237711.1">
    <property type="nucleotide sequence ID" value="XM_016379034.1"/>
</dbReference>
<protein>
    <submittedName>
        <fullName evidence="2">Uncharacterized protein</fullName>
    </submittedName>
</protein>
<organism evidence="2 3">
    <name type="scientific">Exophiala spinifera</name>
    <dbReference type="NCBI Taxonomy" id="91928"/>
    <lineage>
        <taxon>Eukaryota</taxon>
        <taxon>Fungi</taxon>
        <taxon>Dikarya</taxon>
        <taxon>Ascomycota</taxon>
        <taxon>Pezizomycotina</taxon>
        <taxon>Eurotiomycetes</taxon>
        <taxon>Chaetothyriomycetidae</taxon>
        <taxon>Chaetothyriales</taxon>
        <taxon>Herpotrichiellaceae</taxon>
        <taxon>Exophiala</taxon>
    </lineage>
</organism>
<keyword evidence="3" id="KW-1185">Reference proteome</keyword>
<feature type="compositionally biased region" description="Polar residues" evidence="1">
    <location>
        <begin position="341"/>
        <end position="356"/>
    </location>
</feature>
<feature type="compositionally biased region" description="Basic residues" evidence="1">
    <location>
        <begin position="115"/>
        <end position="130"/>
    </location>
</feature>
<feature type="compositionally biased region" description="Polar residues" evidence="1">
    <location>
        <begin position="201"/>
        <end position="211"/>
    </location>
</feature>
<dbReference type="VEuPathDB" id="FungiDB:PV08_04689"/>
<dbReference type="GeneID" id="27331772"/>
<feature type="compositionally biased region" description="Basic and acidic residues" evidence="1">
    <location>
        <begin position="212"/>
        <end position="228"/>
    </location>
</feature>